<feature type="transmembrane region" description="Helical" evidence="1">
    <location>
        <begin position="207"/>
        <end position="233"/>
    </location>
</feature>
<accession>A0A518CW90</accession>
<evidence type="ECO:0000313" key="3">
    <source>
        <dbReference type="EMBL" id="QDU83483.1"/>
    </source>
</evidence>
<proteinExistence type="predicted"/>
<sequence precursor="true">MQLADVRLELRPRTAWEAVDLGQLMYRRWWGTLHLAWFLTFLPLAVGLGIVFRERPRYALLALWWLLPLIERVPLHVLGGKVFGGDPTFGDMLGALPKLWSRRVLWRQTVARLSPWRGFAAPIAVLEGQGGSAARRRGNTLLGAGQEGSVALGLTFVCWAFQIGLAASALMLVRMLLPEYLVTDVFETLRDHFTGEVTGDGPLWPGLVLYVVGCFALSAVGPLYVAANFALYLNRRTFLEGWDVEVAFRSLVRRLAEPARRIGAMALLVAICWGSGGLGSARAQDAGQAPEERERVEAVVDEVLAHPDFDRTETVSRPVGPTRSDTGLPGLGILAQLVRALFVIVAVAGLLILIYQAVQSYERRRDGPADASTPPPVEVAGLDVRPESLPDDPASTALALWNQGRTRDALGLLYRASIASLVLRFGVPIVDGDTEGVCLDRVVAHGSAAVGSSAGASVPVEPFTQLTGAWQACAYGRRLPSQVDFEHLVDGWRRAFAERVA</sequence>
<evidence type="ECO:0000259" key="2">
    <source>
        <dbReference type="Pfam" id="PF13559"/>
    </source>
</evidence>
<reference evidence="3 4" key="1">
    <citation type="submission" date="2019-02" db="EMBL/GenBank/DDBJ databases">
        <title>Deep-cultivation of Planctomycetes and their phenomic and genomic characterization uncovers novel biology.</title>
        <authorList>
            <person name="Wiegand S."/>
            <person name="Jogler M."/>
            <person name="Boedeker C."/>
            <person name="Pinto D."/>
            <person name="Vollmers J."/>
            <person name="Rivas-Marin E."/>
            <person name="Kohn T."/>
            <person name="Peeters S.H."/>
            <person name="Heuer A."/>
            <person name="Rast P."/>
            <person name="Oberbeckmann S."/>
            <person name="Bunk B."/>
            <person name="Jeske O."/>
            <person name="Meyerdierks A."/>
            <person name="Storesund J.E."/>
            <person name="Kallscheuer N."/>
            <person name="Luecker S."/>
            <person name="Lage O.M."/>
            <person name="Pohl T."/>
            <person name="Merkel B.J."/>
            <person name="Hornburger P."/>
            <person name="Mueller R.-W."/>
            <person name="Bruemmer F."/>
            <person name="Labrenz M."/>
            <person name="Spormann A.M."/>
            <person name="Op den Camp H."/>
            <person name="Overmann J."/>
            <person name="Amann R."/>
            <person name="Jetten M.S.M."/>
            <person name="Mascher T."/>
            <person name="Medema M.H."/>
            <person name="Devos D.P."/>
            <person name="Kaster A.-K."/>
            <person name="Ovreas L."/>
            <person name="Rohde M."/>
            <person name="Galperin M.Y."/>
            <person name="Jogler C."/>
        </authorList>
    </citation>
    <scope>NUCLEOTIDE SEQUENCE [LARGE SCALE GENOMIC DNA]</scope>
    <source>
        <strain evidence="3 4">Pla163</strain>
    </source>
</reference>
<feature type="domain" description="Protein-glutamine gamma-glutamyltransferase-like C-terminal" evidence="2">
    <location>
        <begin position="413"/>
        <end position="493"/>
    </location>
</feature>
<feature type="transmembrane region" description="Helical" evidence="1">
    <location>
        <begin position="262"/>
        <end position="281"/>
    </location>
</feature>
<protein>
    <recommendedName>
        <fullName evidence="2">Protein-glutamine gamma-glutamyltransferase-like C-terminal domain-containing protein</fullName>
    </recommendedName>
</protein>
<evidence type="ECO:0000313" key="4">
    <source>
        <dbReference type="Proteomes" id="UP000319342"/>
    </source>
</evidence>
<name>A0A518CW90_9BACT</name>
<gene>
    <name evidence="3" type="ORF">Pla163_05820</name>
</gene>
<dbReference type="InterPro" id="IPR025403">
    <property type="entry name" value="TgpA-like_C"/>
</dbReference>
<feature type="transmembrane region" description="Helical" evidence="1">
    <location>
        <begin position="150"/>
        <end position="173"/>
    </location>
</feature>
<keyword evidence="1" id="KW-0812">Transmembrane</keyword>
<keyword evidence="1" id="KW-1133">Transmembrane helix</keyword>
<dbReference type="OrthoDB" id="183980at2"/>
<dbReference type="RefSeq" id="WP_145183249.1">
    <property type="nucleotide sequence ID" value="NZ_CP036290.1"/>
</dbReference>
<keyword evidence="4" id="KW-1185">Reference proteome</keyword>
<dbReference type="AlphaFoldDB" id="A0A518CW90"/>
<dbReference type="Proteomes" id="UP000319342">
    <property type="component" value="Chromosome"/>
</dbReference>
<feature type="transmembrane region" description="Helical" evidence="1">
    <location>
        <begin position="333"/>
        <end position="355"/>
    </location>
</feature>
<dbReference type="Pfam" id="PF13559">
    <property type="entry name" value="DUF4129"/>
    <property type="match status" value="1"/>
</dbReference>
<evidence type="ECO:0000256" key="1">
    <source>
        <dbReference type="SAM" id="Phobius"/>
    </source>
</evidence>
<feature type="transmembrane region" description="Helical" evidence="1">
    <location>
        <begin position="29"/>
        <end position="52"/>
    </location>
</feature>
<dbReference type="EMBL" id="CP036290">
    <property type="protein sequence ID" value="QDU83483.1"/>
    <property type="molecule type" value="Genomic_DNA"/>
</dbReference>
<organism evidence="3 4">
    <name type="scientific">Rohdeia mirabilis</name>
    <dbReference type="NCBI Taxonomy" id="2528008"/>
    <lineage>
        <taxon>Bacteria</taxon>
        <taxon>Pseudomonadati</taxon>
        <taxon>Planctomycetota</taxon>
        <taxon>Planctomycetia</taxon>
        <taxon>Planctomycetia incertae sedis</taxon>
        <taxon>Rohdeia</taxon>
    </lineage>
</organism>
<keyword evidence="1" id="KW-0472">Membrane</keyword>